<dbReference type="RefSeq" id="WP_212696327.1">
    <property type="nucleotide sequence ID" value="NZ_CP058649.1"/>
</dbReference>
<accession>A0A8J8MFY0</accession>
<evidence type="ECO:0000313" key="3">
    <source>
        <dbReference type="Proteomes" id="UP000683246"/>
    </source>
</evidence>
<evidence type="ECO:0000313" key="2">
    <source>
        <dbReference type="EMBL" id="QUI20869.1"/>
    </source>
</evidence>
<keyword evidence="3" id="KW-1185">Reference proteome</keyword>
<dbReference type="KEGG" id="vpy:HZI73_00445"/>
<dbReference type="Proteomes" id="UP000683246">
    <property type="component" value="Chromosome"/>
</dbReference>
<name>A0A8J8MFY0_9FIRM</name>
<feature type="region of interest" description="Disordered" evidence="1">
    <location>
        <begin position="28"/>
        <end position="57"/>
    </location>
</feature>
<reference evidence="2" key="1">
    <citation type="submission" date="2020-07" db="EMBL/GenBank/DDBJ databases">
        <title>Vallitalea pronyensis genome.</title>
        <authorList>
            <person name="Postec A."/>
        </authorList>
    </citation>
    <scope>NUCLEOTIDE SEQUENCE</scope>
    <source>
        <strain evidence="2">FatNI3</strain>
    </source>
</reference>
<dbReference type="EMBL" id="CP058649">
    <property type="protein sequence ID" value="QUI20869.1"/>
    <property type="molecule type" value="Genomic_DNA"/>
</dbReference>
<dbReference type="AlphaFoldDB" id="A0A8J8MFY0"/>
<evidence type="ECO:0000256" key="1">
    <source>
        <dbReference type="SAM" id="MobiDB-lite"/>
    </source>
</evidence>
<organism evidence="2 3">
    <name type="scientific">Vallitalea pronyensis</name>
    <dbReference type="NCBI Taxonomy" id="1348613"/>
    <lineage>
        <taxon>Bacteria</taxon>
        <taxon>Bacillati</taxon>
        <taxon>Bacillota</taxon>
        <taxon>Clostridia</taxon>
        <taxon>Lachnospirales</taxon>
        <taxon>Vallitaleaceae</taxon>
        <taxon>Vallitalea</taxon>
    </lineage>
</organism>
<feature type="compositionally biased region" description="Low complexity" evidence="1">
    <location>
        <begin position="34"/>
        <end position="48"/>
    </location>
</feature>
<gene>
    <name evidence="2" type="ORF">HZI73_00445</name>
</gene>
<sequence>MEKYKNPFEIYRPYNMYEDNEENFGYGNYGYNGGFNQNPNQNPNQNQNRYPKPRYDQYNQNRLHNKPMKVPVQMPKEDQQGMHEWDRKKLKALYPEVCKRIQYYVEEICDTMDHSSSYMYDEYPEREVIEMTIDKIYEKVEKDDDIMNEFRENMDDRPYNHRVNNSPKYGRKPYRWLRHLIQVLLLNEICGRRRKRSKRKSRRPLYHKPQPYYYRYPNFFE</sequence>
<protein>
    <submittedName>
        <fullName evidence="2">Uncharacterized protein</fullName>
    </submittedName>
</protein>
<proteinExistence type="predicted"/>